<dbReference type="Pfam" id="PF25183">
    <property type="entry name" value="OMP_b-brl_4"/>
    <property type="match status" value="1"/>
</dbReference>
<protein>
    <submittedName>
        <fullName evidence="10">TonB-dependent receptor</fullName>
    </submittedName>
</protein>
<keyword evidence="6" id="KW-0998">Cell outer membrane</keyword>
<feature type="signal peptide" evidence="8">
    <location>
        <begin position="1"/>
        <end position="27"/>
    </location>
</feature>
<keyword evidence="8" id="KW-0732">Signal</keyword>
<evidence type="ECO:0000256" key="5">
    <source>
        <dbReference type="ARBA" id="ARBA00023136"/>
    </source>
</evidence>
<evidence type="ECO:0000256" key="3">
    <source>
        <dbReference type="ARBA" id="ARBA00022452"/>
    </source>
</evidence>
<dbReference type="PANTHER" id="PTHR30069:SF46">
    <property type="entry name" value="OAR PROTEIN"/>
    <property type="match status" value="1"/>
</dbReference>
<dbReference type="RefSeq" id="WP_260795361.1">
    <property type="nucleotide sequence ID" value="NZ_CP093313.1"/>
</dbReference>
<evidence type="ECO:0000256" key="8">
    <source>
        <dbReference type="SAM" id="SignalP"/>
    </source>
</evidence>
<accession>A0A9J7BVF2</accession>
<reference evidence="10" key="1">
    <citation type="submission" date="2021-04" db="EMBL/GenBank/DDBJ databases">
        <title>Phylogenetic analysis of Acidobacteriaceae.</title>
        <authorList>
            <person name="Qiu L."/>
            <person name="Zhang Q."/>
        </authorList>
    </citation>
    <scope>NUCLEOTIDE SEQUENCE</scope>
    <source>
        <strain evidence="10">DSM 25168</strain>
    </source>
</reference>
<sequence>MNKMIRTALALALFACASLVLLAPARAQSVYGSIFGTVTDKSGAAIPNATVSVTSETKNTVVTVTSNASGDYSVAHLIPDVYDLKVEAQGFKTFQAKSIQVLADTSPRIDPTMDVGGASETVQVNADQEPILKTDRADVATVFDQHEVANLPVGDQNFTNLQLLVPGAQKLGWSHAASENPQASQQIMVNGQAFAGTAFELDGTDNQDPILGIIVINPTMDAVTETKITTQNFDAELGKAVSAVVTAQTKSGTNSFHGSVYDFRTSNANLARDPFTQPPDYINKAQGVPLSIPPGLKNRFGASIGGPIVKNRLFFFGNYEGQRQKVGTAQTDTLPTNLLTETALGNMVGPSGIPGADFSEYAAQLGDKGIIYQQFGFDKNGKPISKPYQGNVIPRAQLSQEALNFLKYLEPYTKGVNYQPGAGNVGNLDKNYSGSGTGTLNSDQWTVRGDYTINDKMHAFGRFSRFTDTLIGKVMFGTAGGPGFGLGGYGGTSQGSNDSLASGMDIALNQSLLTDWRFGYYRYNIKTHKPDQTAEFANTIGWVGMNTGDYYTGGSPAINFDTIPNGTTQPIFGDGLNVNRCNCPLTENEHQYQFVNNWTKIFGNHTAKIGADLRFANNLRVPSDNNRTGIVNFNAGQTSNPNNADLKKAQGGLGFASFLLGQVGGFQRYYSASTNAQEHQNRLFFYGQDTWRLTHSLTLNYGLRWELYFPETVNGKGLGSLLNLNDGYLHVAGYGNVGKDMGWAIEKKNMFAPRVGLNWQMNDRSVIRAGYGRSFDIGIFGSIFGHAATQNLPVLTNQNQNAPSTTEQAFNLAKGPDAPTTPAVPSSGLLPNPGAKVNSRARPDPLRFPMIDAWNLAYQRSITPTLSVTLAYVGNKGTYTLGDGSGNTINPNEAAIVLPASLGKNGQSLHWDPSGTSGAGATGNNNELRRYYWSSLPACRDANYEQPDPTLGPGACGWTNDITYYSDNLNTNFNAAQVTLQQNAWHGLNYTANYQWASAFADSTQYASWDRHAAHGRDSNVRRQQLTWFGTYDLPFGKGKMFASGVNTMADAFIGGWQLAGTVNVAGGLPFSLSYGESNNNIPGSAPNYPSYTSGARMKTSLTGAQAGTNGKITRTYYTAQTNNVTTDPGTGVFKDPGLDRIGDVKKNTYFGPGFWSSDLALAKTVTFHESIAAKFRFDAYNAFNHISPGNPGGSIESVGSINGGAPGYSPRQLEFSLRVLF</sequence>
<feature type="region of interest" description="Disordered" evidence="7">
    <location>
        <begin position="816"/>
        <end position="841"/>
    </location>
</feature>
<dbReference type="GO" id="GO:0015344">
    <property type="term" value="F:siderophore uptake transmembrane transporter activity"/>
    <property type="evidence" value="ECO:0007669"/>
    <property type="project" value="TreeGrafter"/>
</dbReference>
<dbReference type="InterPro" id="IPR008969">
    <property type="entry name" value="CarboxyPept-like_regulatory"/>
</dbReference>
<keyword evidence="3" id="KW-1134">Transmembrane beta strand</keyword>
<dbReference type="SUPFAM" id="SSF56935">
    <property type="entry name" value="Porins"/>
    <property type="match status" value="1"/>
</dbReference>
<evidence type="ECO:0000313" key="10">
    <source>
        <dbReference type="EMBL" id="UWZ85762.1"/>
    </source>
</evidence>
<dbReference type="AlphaFoldDB" id="A0A9J7BVF2"/>
<dbReference type="SUPFAM" id="SSF49464">
    <property type="entry name" value="Carboxypeptidase regulatory domain-like"/>
    <property type="match status" value="1"/>
</dbReference>
<feature type="chain" id="PRO_5039916424" evidence="8">
    <location>
        <begin position="28"/>
        <end position="1222"/>
    </location>
</feature>
<gene>
    <name evidence="10" type="ORF">MOP44_07405</name>
</gene>
<dbReference type="EMBL" id="CP093313">
    <property type="protein sequence ID" value="UWZ85762.1"/>
    <property type="molecule type" value="Genomic_DNA"/>
</dbReference>
<dbReference type="Pfam" id="PF13620">
    <property type="entry name" value="CarboxypepD_reg"/>
    <property type="match status" value="1"/>
</dbReference>
<evidence type="ECO:0000256" key="6">
    <source>
        <dbReference type="ARBA" id="ARBA00023237"/>
    </source>
</evidence>
<dbReference type="Proteomes" id="UP001059380">
    <property type="component" value="Chromosome"/>
</dbReference>
<dbReference type="Gene3D" id="2.40.170.20">
    <property type="entry name" value="TonB-dependent receptor, beta-barrel domain"/>
    <property type="match status" value="1"/>
</dbReference>
<dbReference type="InterPro" id="IPR039426">
    <property type="entry name" value="TonB-dep_rcpt-like"/>
</dbReference>
<dbReference type="InterPro" id="IPR057601">
    <property type="entry name" value="Oar-like_b-barrel"/>
</dbReference>
<evidence type="ECO:0000256" key="4">
    <source>
        <dbReference type="ARBA" id="ARBA00022692"/>
    </source>
</evidence>
<evidence type="ECO:0000256" key="1">
    <source>
        <dbReference type="ARBA" id="ARBA00004571"/>
    </source>
</evidence>
<evidence type="ECO:0000313" key="11">
    <source>
        <dbReference type="Proteomes" id="UP001059380"/>
    </source>
</evidence>
<keyword evidence="4" id="KW-0812">Transmembrane</keyword>
<comment type="subcellular location">
    <subcellularLocation>
        <location evidence="1">Cell outer membrane</location>
        <topology evidence="1">Multi-pass membrane protein</topology>
    </subcellularLocation>
</comment>
<evidence type="ECO:0000259" key="9">
    <source>
        <dbReference type="Pfam" id="PF25183"/>
    </source>
</evidence>
<dbReference type="GO" id="GO:0044718">
    <property type="term" value="P:siderophore transmembrane transport"/>
    <property type="evidence" value="ECO:0007669"/>
    <property type="project" value="TreeGrafter"/>
</dbReference>
<keyword evidence="11" id="KW-1185">Reference proteome</keyword>
<dbReference type="GO" id="GO:0009279">
    <property type="term" value="C:cell outer membrane"/>
    <property type="evidence" value="ECO:0007669"/>
    <property type="project" value="UniProtKB-SubCell"/>
</dbReference>
<keyword evidence="2" id="KW-0813">Transport</keyword>
<dbReference type="KEGG" id="orp:MOP44_07405"/>
<feature type="domain" description="TonB-dependent transporter Oar-like beta-barrel" evidence="9">
    <location>
        <begin position="249"/>
        <end position="1214"/>
    </location>
</feature>
<dbReference type="InterPro" id="IPR036942">
    <property type="entry name" value="Beta-barrel_TonB_sf"/>
</dbReference>
<dbReference type="PANTHER" id="PTHR30069">
    <property type="entry name" value="TONB-DEPENDENT OUTER MEMBRANE RECEPTOR"/>
    <property type="match status" value="1"/>
</dbReference>
<organism evidence="10 11">
    <name type="scientific">Occallatibacter riparius</name>
    <dbReference type="NCBI Taxonomy" id="1002689"/>
    <lineage>
        <taxon>Bacteria</taxon>
        <taxon>Pseudomonadati</taxon>
        <taxon>Acidobacteriota</taxon>
        <taxon>Terriglobia</taxon>
        <taxon>Terriglobales</taxon>
        <taxon>Acidobacteriaceae</taxon>
        <taxon>Occallatibacter</taxon>
    </lineage>
</organism>
<name>A0A9J7BVF2_9BACT</name>
<keyword evidence="10" id="KW-0675">Receptor</keyword>
<proteinExistence type="predicted"/>
<keyword evidence="5" id="KW-0472">Membrane</keyword>
<evidence type="ECO:0000256" key="7">
    <source>
        <dbReference type="SAM" id="MobiDB-lite"/>
    </source>
</evidence>
<evidence type="ECO:0000256" key="2">
    <source>
        <dbReference type="ARBA" id="ARBA00022448"/>
    </source>
</evidence>
<dbReference type="Gene3D" id="2.60.40.1120">
    <property type="entry name" value="Carboxypeptidase-like, regulatory domain"/>
    <property type="match status" value="1"/>
</dbReference>